<dbReference type="PANTHER" id="PTHR42680">
    <property type="entry name" value="DCTP DEAMINASE"/>
    <property type="match status" value="1"/>
</dbReference>
<dbReference type="PANTHER" id="PTHR42680:SF3">
    <property type="entry name" value="DCTP DEAMINASE"/>
    <property type="match status" value="1"/>
</dbReference>
<evidence type="ECO:0000256" key="1">
    <source>
        <dbReference type="ARBA" id="ARBA00023080"/>
    </source>
</evidence>
<dbReference type="AlphaFoldDB" id="F2UTX5"/>
<dbReference type="Gene3D" id="2.70.40.10">
    <property type="match status" value="2"/>
</dbReference>
<dbReference type="InterPro" id="IPR011962">
    <property type="entry name" value="dCTP_deaminase"/>
</dbReference>
<sequence>MDTCMLSDRGIKQAVKQGILKFDPELKEEQIQPASIDMFYEKMDSREKIPHLKRGITPYIEDVLQPGYIYDLVSTQSMYIKYDMKVRMDLRSSLRRLGAYIRVPTVMGAFGPGTIPYGFKAGLEVVNPVNISIKLHRGDKIAQLMYVFEAPSESEMKDNNIYFLKGKEEYKEFLELEHGVIVKDNETARKLAREGYFSVSTGETFKKGFLAIHAGKEAYLVRKSTEVEFGKKNSLDNVLEKVSLPYKLKPGEHIAVEAKENLDLSERIGMQFYNLPLAVTKKELFSGNFMVDGELRGIADGWVDPGYKGAFSRQPKTYYSRGVNIKEGDILGYARLIYFENGVERPYGSKGLGSHYQNADKTVLNPTDK</sequence>
<organism evidence="2 3">
    <name type="scientific">Candidatus Parvarchaeum acidiphilum ARMAN-4_'5-way FS'</name>
    <dbReference type="NCBI Taxonomy" id="994837"/>
    <lineage>
        <taxon>Archaea</taxon>
        <taxon>Candidatus Parvarchaeota</taxon>
        <taxon>Candidatus Parvarchaeum</taxon>
    </lineage>
</organism>
<dbReference type="SUPFAM" id="SSF51283">
    <property type="entry name" value="dUTPase-like"/>
    <property type="match status" value="1"/>
</dbReference>
<gene>
    <name evidence="2" type="ORF">CSMARM4_0055</name>
</gene>
<evidence type="ECO:0000313" key="2">
    <source>
        <dbReference type="EMBL" id="EGD71815.1"/>
    </source>
</evidence>
<proteinExistence type="predicted"/>
<keyword evidence="1" id="KW-0546">Nucleotide metabolism</keyword>
<accession>F2UTX5</accession>
<dbReference type="Proteomes" id="UP000242872">
    <property type="component" value="Unassembled WGS sequence"/>
</dbReference>
<name>F2UTX5_PARA4</name>
<protein>
    <submittedName>
        <fullName evidence="2">Putative Pyrophosphatase</fullName>
    </submittedName>
</protein>
<evidence type="ECO:0000313" key="3">
    <source>
        <dbReference type="Proteomes" id="UP000242872"/>
    </source>
</evidence>
<dbReference type="GO" id="GO:0008829">
    <property type="term" value="F:dCTP deaminase activity"/>
    <property type="evidence" value="ECO:0007669"/>
    <property type="project" value="InterPro"/>
</dbReference>
<dbReference type="HOGENOM" id="CLU_749255_0_0_2"/>
<dbReference type="Pfam" id="PF22769">
    <property type="entry name" value="DCD"/>
    <property type="match status" value="1"/>
</dbReference>
<reference evidence="2 3" key="1">
    <citation type="submission" date="2011-03" db="EMBL/GenBank/DDBJ databases">
        <title>A unique three-unit tRNA splicing endonuclease found in ultrasmall Archaea possesses broad substrate specificity.</title>
        <authorList>
            <person name="Fujishima K."/>
            <person name="Sugahara J."/>
            <person name="Miller C.S."/>
            <person name="Baker B.J."/>
            <person name="Di Giulio M."/>
            <person name="Tomita M."/>
            <person name="Banfield J.F."/>
            <person name="Kanai A."/>
        </authorList>
    </citation>
    <scope>NUCLEOTIDE SEQUENCE [LARGE SCALE GENOMIC DNA]</scope>
</reference>
<dbReference type="InterPro" id="IPR036157">
    <property type="entry name" value="dUTPase-like_sf"/>
</dbReference>
<dbReference type="GO" id="GO:0006229">
    <property type="term" value="P:dUTP biosynthetic process"/>
    <property type="evidence" value="ECO:0007669"/>
    <property type="project" value="InterPro"/>
</dbReference>
<dbReference type="EMBL" id="GL876960">
    <property type="protein sequence ID" value="EGD71815.1"/>
    <property type="molecule type" value="Genomic_DNA"/>
</dbReference>